<dbReference type="EC" id="6.1.1.6" evidence="13"/>
<evidence type="ECO:0000256" key="8">
    <source>
        <dbReference type="ARBA" id="ARBA00022840"/>
    </source>
</evidence>
<feature type="binding site" evidence="13">
    <location>
        <position position="404"/>
    </location>
    <ligand>
        <name>Mg(2+)</name>
        <dbReference type="ChEBI" id="CHEBI:18420"/>
        <label>1</label>
    </ligand>
</feature>
<evidence type="ECO:0000256" key="2">
    <source>
        <dbReference type="ARBA" id="ARBA00008226"/>
    </source>
</evidence>
<evidence type="ECO:0000256" key="7">
    <source>
        <dbReference type="ARBA" id="ARBA00022741"/>
    </source>
</evidence>
<dbReference type="GO" id="GO:0000049">
    <property type="term" value="F:tRNA binding"/>
    <property type="evidence" value="ECO:0007669"/>
    <property type="project" value="TreeGrafter"/>
</dbReference>
<evidence type="ECO:0000256" key="15">
    <source>
        <dbReference type="SAM" id="MobiDB-lite"/>
    </source>
</evidence>
<dbReference type="NCBIfam" id="NF001756">
    <property type="entry name" value="PRK00484.1"/>
    <property type="match status" value="1"/>
</dbReference>
<dbReference type="OrthoDB" id="5287783at2"/>
<keyword evidence="11 13" id="KW-0030">Aminoacyl-tRNA synthetase</keyword>
<keyword evidence="6 13" id="KW-0479">Metal-binding</keyword>
<dbReference type="Gene3D" id="3.30.930.10">
    <property type="entry name" value="Bira Bifunctional Protein, Domain 2"/>
    <property type="match status" value="1"/>
</dbReference>
<keyword evidence="7 13" id="KW-0547">Nucleotide-binding</keyword>
<gene>
    <name evidence="13 17" type="primary">lysS</name>
    <name evidence="17" type="ORF">EC580_02240</name>
</gene>
<evidence type="ECO:0000256" key="3">
    <source>
        <dbReference type="ARBA" id="ARBA00011738"/>
    </source>
</evidence>
<comment type="catalytic activity">
    <reaction evidence="12 13 14">
        <text>tRNA(Lys) + L-lysine + ATP = L-lysyl-tRNA(Lys) + AMP + diphosphate</text>
        <dbReference type="Rhea" id="RHEA:20792"/>
        <dbReference type="Rhea" id="RHEA-COMP:9696"/>
        <dbReference type="Rhea" id="RHEA-COMP:9697"/>
        <dbReference type="ChEBI" id="CHEBI:30616"/>
        <dbReference type="ChEBI" id="CHEBI:32551"/>
        <dbReference type="ChEBI" id="CHEBI:33019"/>
        <dbReference type="ChEBI" id="CHEBI:78442"/>
        <dbReference type="ChEBI" id="CHEBI:78529"/>
        <dbReference type="ChEBI" id="CHEBI:456215"/>
        <dbReference type="EC" id="6.1.1.6"/>
    </reaction>
</comment>
<dbReference type="PANTHER" id="PTHR42918:SF15">
    <property type="entry name" value="LYSINE--TRNA LIGASE, CHLOROPLASTIC_MITOCHONDRIAL"/>
    <property type="match status" value="1"/>
</dbReference>
<dbReference type="GO" id="GO:0005829">
    <property type="term" value="C:cytosol"/>
    <property type="evidence" value="ECO:0007669"/>
    <property type="project" value="TreeGrafter"/>
</dbReference>
<sequence>MEQDSNDQMMVRREKQERWREQGQAYPNDFRRDALAGDLLARYGDMDGAALEQEPISARLAGRLMSRRVMGKASFADLQDQGGRIQLFLGKDHLGEAAYGLFRELDLGDIIGVEGEIFRTRAGELSLRVTSLRLLSKALRPLPEKWHGLSDPEIRFRQRYVDLIVTEAARRTFRIRAQTVAALRQGLSQRGFFEAETPMMQPIPGGATARPFITHHHALDMTLYLRIAPELYLKRLVVGGFEQVFEINRNFRNEGISTRHNPEFTMLEWYEAYADFHRAMDLTETLIRSAAQAALGTEAITYQGLDIDLGRPFLRLTVEEAVRAHNPELAQADLRDPHCLAEQLARLGVGCHPGWGWGKRLIEIFEKTVEGKLQQPTFITHYPLEVSPLARRNNDDPEVTDRFELMIAGREIANGFSELNDPDDQAARFRAQVAAKEAGDEEAMFFDADYIRALEYGMPPTAGVGMGIDRLVMLLADQASIREVILFPHLRPEQA</sequence>
<dbReference type="HAMAP" id="MF_00252">
    <property type="entry name" value="Lys_tRNA_synth_class2"/>
    <property type="match status" value="1"/>
</dbReference>
<keyword evidence="4 13" id="KW-0963">Cytoplasm</keyword>
<dbReference type="GO" id="GO:0000287">
    <property type="term" value="F:magnesium ion binding"/>
    <property type="evidence" value="ECO:0007669"/>
    <property type="project" value="UniProtKB-UniRule"/>
</dbReference>
<dbReference type="PRINTS" id="PR00982">
    <property type="entry name" value="TRNASYNTHLYS"/>
</dbReference>
<dbReference type="InterPro" id="IPR002313">
    <property type="entry name" value="Lys-tRNA-ligase_II"/>
</dbReference>
<evidence type="ECO:0000256" key="11">
    <source>
        <dbReference type="ARBA" id="ARBA00023146"/>
    </source>
</evidence>
<evidence type="ECO:0000256" key="1">
    <source>
        <dbReference type="ARBA" id="ARBA00004496"/>
    </source>
</evidence>
<name>A0A3M8RN11_9PROT</name>
<evidence type="ECO:0000256" key="4">
    <source>
        <dbReference type="ARBA" id="ARBA00022490"/>
    </source>
</evidence>
<comment type="caution">
    <text evidence="17">The sequence shown here is derived from an EMBL/GenBank/DDBJ whole genome shotgun (WGS) entry which is preliminary data.</text>
</comment>
<dbReference type="Gene3D" id="2.40.50.140">
    <property type="entry name" value="Nucleic acid-binding proteins"/>
    <property type="match status" value="1"/>
</dbReference>
<dbReference type="PANTHER" id="PTHR42918">
    <property type="entry name" value="LYSYL-TRNA SYNTHETASE"/>
    <property type="match status" value="1"/>
</dbReference>
<dbReference type="FunFam" id="3.30.930.10:FF:000001">
    <property type="entry name" value="Lysine--tRNA ligase"/>
    <property type="match status" value="1"/>
</dbReference>
<dbReference type="InterPro" id="IPR004365">
    <property type="entry name" value="NA-bd_OB_tRNA"/>
</dbReference>
<protein>
    <recommendedName>
        <fullName evidence="13">Lysine--tRNA ligase</fullName>
        <ecNumber evidence="13">6.1.1.6</ecNumber>
    </recommendedName>
    <alternativeName>
        <fullName evidence="13">Lysyl-tRNA synthetase</fullName>
        <shortName evidence="13">LysRS</shortName>
    </alternativeName>
</protein>
<dbReference type="FunFam" id="2.40.50.140:FF:000024">
    <property type="entry name" value="Lysine--tRNA ligase"/>
    <property type="match status" value="1"/>
</dbReference>
<keyword evidence="9 13" id="KW-0460">Magnesium</keyword>
<dbReference type="GO" id="GO:0005524">
    <property type="term" value="F:ATP binding"/>
    <property type="evidence" value="ECO:0007669"/>
    <property type="project" value="UniProtKB-UniRule"/>
</dbReference>
<dbReference type="EMBL" id="RIZI01000109">
    <property type="protein sequence ID" value="RNF69733.1"/>
    <property type="molecule type" value="Genomic_DNA"/>
</dbReference>
<evidence type="ECO:0000256" key="12">
    <source>
        <dbReference type="ARBA" id="ARBA00048573"/>
    </source>
</evidence>
<dbReference type="RefSeq" id="WP_123101804.1">
    <property type="nucleotide sequence ID" value="NZ_CP127527.1"/>
</dbReference>
<dbReference type="CDD" id="cd00775">
    <property type="entry name" value="LysRS_core"/>
    <property type="match status" value="1"/>
</dbReference>
<dbReference type="SUPFAM" id="SSF55681">
    <property type="entry name" value="Class II aaRS and biotin synthetases"/>
    <property type="match status" value="1"/>
</dbReference>
<dbReference type="AlphaFoldDB" id="A0A3M8RN11"/>
<feature type="compositionally biased region" description="Basic and acidic residues" evidence="15">
    <location>
        <begin position="10"/>
        <end position="21"/>
    </location>
</feature>
<comment type="cofactor">
    <cofactor evidence="13 14">
        <name>Mg(2+)</name>
        <dbReference type="ChEBI" id="CHEBI:18420"/>
    </cofactor>
    <text evidence="13 14">Binds 3 Mg(2+) ions per subunit.</text>
</comment>
<dbReference type="CDD" id="cd04322">
    <property type="entry name" value="LysRS_N"/>
    <property type="match status" value="1"/>
</dbReference>
<dbReference type="InterPro" id="IPR018149">
    <property type="entry name" value="Lys-tRNA-synth_II_C"/>
</dbReference>
<dbReference type="Pfam" id="PF00152">
    <property type="entry name" value="tRNA-synt_2"/>
    <property type="match status" value="1"/>
</dbReference>
<evidence type="ECO:0000256" key="9">
    <source>
        <dbReference type="ARBA" id="ARBA00022842"/>
    </source>
</evidence>
<comment type="subcellular location">
    <subcellularLocation>
        <location evidence="1 13">Cytoplasm</location>
    </subcellularLocation>
</comment>
<dbReference type="GO" id="GO:0004824">
    <property type="term" value="F:lysine-tRNA ligase activity"/>
    <property type="evidence" value="ECO:0007669"/>
    <property type="project" value="UniProtKB-UniRule"/>
</dbReference>
<dbReference type="SUPFAM" id="SSF50249">
    <property type="entry name" value="Nucleic acid-binding proteins"/>
    <property type="match status" value="1"/>
</dbReference>
<evidence type="ECO:0000256" key="14">
    <source>
        <dbReference type="RuleBase" id="RU000336"/>
    </source>
</evidence>
<dbReference type="InterPro" id="IPR012340">
    <property type="entry name" value="NA-bd_OB-fold"/>
</dbReference>
<feature type="binding site" evidence="13">
    <location>
        <position position="411"/>
    </location>
    <ligand>
        <name>Mg(2+)</name>
        <dbReference type="ChEBI" id="CHEBI:18420"/>
        <label>1</label>
    </ligand>
</feature>
<dbReference type="InterPro" id="IPR004364">
    <property type="entry name" value="Aa-tRNA-synt_II"/>
</dbReference>
<dbReference type="InterPro" id="IPR045864">
    <property type="entry name" value="aa-tRNA-synth_II/BPL/LPL"/>
</dbReference>
<comment type="subunit">
    <text evidence="3 13">Homodimer.</text>
</comment>
<dbReference type="InterPro" id="IPR006195">
    <property type="entry name" value="aa-tRNA-synth_II"/>
</dbReference>
<evidence type="ECO:0000313" key="17">
    <source>
        <dbReference type="EMBL" id="RNF69733.1"/>
    </source>
</evidence>
<keyword evidence="5 13" id="KW-0436">Ligase</keyword>
<evidence type="ECO:0000256" key="10">
    <source>
        <dbReference type="ARBA" id="ARBA00022917"/>
    </source>
</evidence>
<evidence type="ECO:0000256" key="13">
    <source>
        <dbReference type="HAMAP-Rule" id="MF_00252"/>
    </source>
</evidence>
<feature type="region of interest" description="Disordered" evidence="15">
    <location>
        <begin position="1"/>
        <end position="21"/>
    </location>
</feature>
<organism evidence="17">
    <name type="scientific">Acidithiobacillus sulfuriphilus</name>
    <dbReference type="NCBI Taxonomy" id="1867749"/>
    <lineage>
        <taxon>Bacteria</taxon>
        <taxon>Pseudomonadati</taxon>
        <taxon>Pseudomonadota</taxon>
        <taxon>Acidithiobacillia</taxon>
        <taxon>Acidithiobacillales</taxon>
        <taxon>Acidithiobacillaceae</taxon>
        <taxon>Acidithiobacillus</taxon>
    </lineage>
</organism>
<feature type="domain" description="Aminoacyl-transfer RNA synthetases class-II family profile" evidence="16">
    <location>
        <begin position="173"/>
        <end position="492"/>
    </location>
</feature>
<comment type="similarity">
    <text evidence="2 13">Belongs to the class-II aminoacyl-tRNA synthetase family.</text>
</comment>
<dbReference type="NCBIfam" id="TIGR00499">
    <property type="entry name" value="lysS_bact"/>
    <property type="match status" value="1"/>
</dbReference>
<keyword evidence="10 13" id="KW-0648">Protein biosynthesis</keyword>
<evidence type="ECO:0000256" key="5">
    <source>
        <dbReference type="ARBA" id="ARBA00022598"/>
    </source>
</evidence>
<evidence type="ECO:0000259" key="16">
    <source>
        <dbReference type="PROSITE" id="PS50862"/>
    </source>
</evidence>
<keyword evidence="8 13" id="KW-0067">ATP-binding</keyword>
<reference evidence="17" key="1">
    <citation type="submission" date="2018-10" db="EMBL/GenBank/DDBJ databases">
        <title>Acidithiobacillus sulfuriphilus sp. nov.: an extremely acidophilic sulfur-oxidizing chemolithotroph isolated from a neutral pH environment.</title>
        <authorList>
            <person name="Falagan C."/>
            <person name="Moya-Beltran A."/>
            <person name="Quatrini R."/>
            <person name="Johnson D.B."/>
        </authorList>
    </citation>
    <scope>NUCLEOTIDE SEQUENCE [LARGE SCALE GENOMIC DNA]</scope>
    <source>
        <strain evidence="17">CJ-2</strain>
    </source>
</reference>
<dbReference type="GO" id="GO:0042803">
    <property type="term" value="F:protein homodimerization activity"/>
    <property type="evidence" value="ECO:0007669"/>
    <property type="project" value="UniProtKB-ARBA"/>
</dbReference>
<evidence type="ECO:0000256" key="6">
    <source>
        <dbReference type="ARBA" id="ARBA00022723"/>
    </source>
</evidence>
<dbReference type="InterPro" id="IPR044136">
    <property type="entry name" value="Lys-tRNA-ligase_II_N"/>
</dbReference>
<feature type="binding site" evidence="13">
    <location>
        <position position="411"/>
    </location>
    <ligand>
        <name>Mg(2+)</name>
        <dbReference type="ChEBI" id="CHEBI:18420"/>
        <label>2</label>
    </ligand>
</feature>
<dbReference type="Pfam" id="PF01336">
    <property type="entry name" value="tRNA_anti-codon"/>
    <property type="match status" value="1"/>
</dbReference>
<accession>A0A3M8RN11</accession>
<proteinExistence type="inferred from homology"/>
<dbReference type="GO" id="GO:0006430">
    <property type="term" value="P:lysyl-tRNA aminoacylation"/>
    <property type="evidence" value="ECO:0007669"/>
    <property type="project" value="UniProtKB-UniRule"/>
</dbReference>
<dbReference type="PROSITE" id="PS50862">
    <property type="entry name" value="AA_TRNA_LIGASE_II"/>
    <property type="match status" value="1"/>
</dbReference>